<dbReference type="EMBL" id="JAODUO010002081">
    <property type="protein sequence ID" value="KAK2155376.1"/>
    <property type="molecule type" value="Genomic_DNA"/>
</dbReference>
<name>A0AAD9JMD4_RIDPI</name>
<proteinExistence type="predicted"/>
<organism evidence="1 2">
    <name type="scientific">Ridgeia piscesae</name>
    <name type="common">Tubeworm</name>
    <dbReference type="NCBI Taxonomy" id="27915"/>
    <lineage>
        <taxon>Eukaryota</taxon>
        <taxon>Metazoa</taxon>
        <taxon>Spiralia</taxon>
        <taxon>Lophotrochozoa</taxon>
        <taxon>Annelida</taxon>
        <taxon>Polychaeta</taxon>
        <taxon>Sedentaria</taxon>
        <taxon>Canalipalpata</taxon>
        <taxon>Sabellida</taxon>
        <taxon>Siboglinidae</taxon>
        <taxon>Ridgeia</taxon>
    </lineage>
</organism>
<sequence>MATGEFVLGSGAVLFKWLSTSGVLLFHSSVFDLSQLMLSNCGQFSALSPVPAIGRPDVIVENEDVISKRWVSSQCASERR</sequence>
<evidence type="ECO:0000313" key="2">
    <source>
        <dbReference type="Proteomes" id="UP001209878"/>
    </source>
</evidence>
<keyword evidence="2" id="KW-1185">Reference proteome</keyword>
<comment type="caution">
    <text evidence="1">The sequence shown here is derived from an EMBL/GenBank/DDBJ whole genome shotgun (WGS) entry which is preliminary data.</text>
</comment>
<gene>
    <name evidence="1" type="ORF">NP493_2070g00016</name>
</gene>
<evidence type="ECO:0000313" key="1">
    <source>
        <dbReference type="EMBL" id="KAK2155376.1"/>
    </source>
</evidence>
<reference evidence="1" key="1">
    <citation type="journal article" date="2023" name="Mol. Biol. Evol.">
        <title>Third-Generation Sequencing Reveals the Adaptive Role of the Epigenome in Three Deep-Sea Polychaetes.</title>
        <authorList>
            <person name="Perez M."/>
            <person name="Aroh O."/>
            <person name="Sun Y."/>
            <person name="Lan Y."/>
            <person name="Juniper S.K."/>
            <person name="Young C.R."/>
            <person name="Angers B."/>
            <person name="Qian P.Y."/>
        </authorList>
    </citation>
    <scope>NUCLEOTIDE SEQUENCE</scope>
    <source>
        <strain evidence="1">R07B-5</strain>
    </source>
</reference>
<protein>
    <submittedName>
        <fullName evidence="1">Uncharacterized protein</fullName>
    </submittedName>
</protein>
<dbReference type="Proteomes" id="UP001209878">
    <property type="component" value="Unassembled WGS sequence"/>
</dbReference>
<dbReference type="AlphaFoldDB" id="A0AAD9JMD4"/>
<accession>A0AAD9JMD4</accession>